<name>A0A0C3P5I6_PISTI</name>
<dbReference type="SUPFAM" id="SSF54695">
    <property type="entry name" value="POZ domain"/>
    <property type="match status" value="1"/>
</dbReference>
<dbReference type="AlphaFoldDB" id="A0A0C3P5I6"/>
<organism evidence="2 3">
    <name type="scientific">Pisolithus tinctorius Marx 270</name>
    <dbReference type="NCBI Taxonomy" id="870435"/>
    <lineage>
        <taxon>Eukaryota</taxon>
        <taxon>Fungi</taxon>
        <taxon>Dikarya</taxon>
        <taxon>Basidiomycota</taxon>
        <taxon>Agaricomycotina</taxon>
        <taxon>Agaricomycetes</taxon>
        <taxon>Agaricomycetidae</taxon>
        <taxon>Boletales</taxon>
        <taxon>Sclerodermatineae</taxon>
        <taxon>Pisolithaceae</taxon>
        <taxon>Pisolithus</taxon>
    </lineage>
</organism>
<protein>
    <recommendedName>
        <fullName evidence="1">BTB domain-containing protein</fullName>
    </recommendedName>
</protein>
<dbReference type="HOGENOM" id="CLU_047592_2_0_1"/>
<evidence type="ECO:0000259" key="1">
    <source>
        <dbReference type="PROSITE" id="PS50097"/>
    </source>
</evidence>
<accession>A0A0C3P5I6</accession>
<dbReference type="Pfam" id="PF00651">
    <property type="entry name" value="BTB"/>
    <property type="match status" value="1"/>
</dbReference>
<dbReference type="Gene3D" id="3.30.710.10">
    <property type="entry name" value="Potassium Channel Kv1.1, Chain A"/>
    <property type="match status" value="1"/>
</dbReference>
<dbReference type="InterPro" id="IPR011333">
    <property type="entry name" value="SKP1/BTB/POZ_sf"/>
</dbReference>
<reference evidence="3" key="2">
    <citation type="submission" date="2015-01" db="EMBL/GenBank/DDBJ databases">
        <title>Evolutionary Origins and Diversification of the Mycorrhizal Mutualists.</title>
        <authorList>
            <consortium name="DOE Joint Genome Institute"/>
            <consortium name="Mycorrhizal Genomics Consortium"/>
            <person name="Kohler A."/>
            <person name="Kuo A."/>
            <person name="Nagy L.G."/>
            <person name="Floudas D."/>
            <person name="Copeland A."/>
            <person name="Barry K.W."/>
            <person name="Cichocki N."/>
            <person name="Veneault-Fourrey C."/>
            <person name="LaButti K."/>
            <person name="Lindquist E.A."/>
            <person name="Lipzen A."/>
            <person name="Lundell T."/>
            <person name="Morin E."/>
            <person name="Murat C."/>
            <person name="Riley R."/>
            <person name="Ohm R."/>
            <person name="Sun H."/>
            <person name="Tunlid A."/>
            <person name="Henrissat B."/>
            <person name="Grigoriev I.V."/>
            <person name="Hibbett D.S."/>
            <person name="Martin F."/>
        </authorList>
    </citation>
    <scope>NUCLEOTIDE SEQUENCE [LARGE SCALE GENOMIC DNA]</scope>
    <source>
        <strain evidence="3">Marx 270</strain>
    </source>
</reference>
<dbReference type="STRING" id="870435.A0A0C3P5I6"/>
<feature type="domain" description="BTB" evidence="1">
    <location>
        <begin position="12"/>
        <end position="87"/>
    </location>
</feature>
<dbReference type="PROSITE" id="PS50097">
    <property type="entry name" value="BTB"/>
    <property type="match status" value="1"/>
</dbReference>
<dbReference type="InterPro" id="IPR000210">
    <property type="entry name" value="BTB/POZ_dom"/>
</dbReference>
<proteinExistence type="predicted"/>
<evidence type="ECO:0000313" key="2">
    <source>
        <dbReference type="EMBL" id="KIO02574.1"/>
    </source>
</evidence>
<dbReference type="Proteomes" id="UP000054217">
    <property type="component" value="Unassembled WGS sequence"/>
</dbReference>
<dbReference type="InParanoid" id="A0A0C3P5I6"/>
<gene>
    <name evidence="2" type="ORF">M404DRAFT_1002183</name>
</gene>
<reference evidence="2 3" key="1">
    <citation type="submission" date="2014-04" db="EMBL/GenBank/DDBJ databases">
        <authorList>
            <consortium name="DOE Joint Genome Institute"/>
            <person name="Kuo A."/>
            <person name="Kohler A."/>
            <person name="Costa M.D."/>
            <person name="Nagy L.G."/>
            <person name="Floudas D."/>
            <person name="Copeland A."/>
            <person name="Barry K.W."/>
            <person name="Cichocki N."/>
            <person name="Veneault-Fourrey C."/>
            <person name="LaButti K."/>
            <person name="Lindquist E.A."/>
            <person name="Lipzen A."/>
            <person name="Lundell T."/>
            <person name="Morin E."/>
            <person name="Murat C."/>
            <person name="Sun H."/>
            <person name="Tunlid A."/>
            <person name="Henrissat B."/>
            <person name="Grigoriev I.V."/>
            <person name="Hibbett D.S."/>
            <person name="Martin F."/>
            <person name="Nordberg H.P."/>
            <person name="Cantor M.N."/>
            <person name="Hua S.X."/>
        </authorList>
    </citation>
    <scope>NUCLEOTIDE SEQUENCE [LARGE SCALE GENOMIC DNA]</scope>
    <source>
        <strain evidence="2 3">Marx 270</strain>
    </source>
</reference>
<dbReference type="EMBL" id="KN831981">
    <property type="protein sequence ID" value="KIO02574.1"/>
    <property type="molecule type" value="Genomic_DNA"/>
</dbReference>
<dbReference type="OrthoDB" id="2367075at2759"/>
<evidence type="ECO:0000313" key="3">
    <source>
        <dbReference type="Proteomes" id="UP000054217"/>
    </source>
</evidence>
<sequence>MAQFKDDEFYMTFVTFRVRDCLFRVPRQTLEAQSPVFKDMFLFPPPPDEEVEGSSDERPIALPEDVEVDDFRRLLKVLLPTSFYGPRLPKNDHNGWISVLKLSRMWQMEELHCLALKNLKYPAGWKSATEKLALALKHEINAWLVPGINELARRPEPISVEDTQVLGLETALKVAAVRESLVPNGLRLAAGSRDAANVDFTDVIREIFNLPVNTPGPSQ</sequence>
<dbReference type="CDD" id="cd18186">
    <property type="entry name" value="BTB_POZ_ZBTB_KLHL-like"/>
    <property type="match status" value="1"/>
</dbReference>
<keyword evidence="3" id="KW-1185">Reference proteome</keyword>